<accession>A0AAD9VZY0</accession>
<dbReference type="Proteomes" id="UP001265746">
    <property type="component" value="Unassembled WGS sequence"/>
</dbReference>
<evidence type="ECO:0008006" key="3">
    <source>
        <dbReference type="Google" id="ProtNLM"/>
    </source>
</evidence>
<dbReference type="GO" id="GO:0020037">
    <property type="term" value="F:heme binding"/>
    <property type="evidence" value="ECO:0007669"/>
    <property type="project" value="InterPro"/>
</dbReference>
<dbReference type="SUPFAM" id="SSF48264">
    <property type="entry name" value="Cytochrome P450"/>
    <property type="match status" value="1"/>
</dbReference>
<dbReference type="GO" id="GO:0004497">
    <property type="term" value="F:monooxygenase activity"/>
    <property type="evidence" value="ECO:0007669"/>
    <property type="project" value="InterPro"/>
</dbReference>
<organism evidence="1 2">
    <name type="scientific">Phomopsis amygdali</name>
    <name type="common">Fusicoccum amygdali</name>
    <dbReference type="NCBI Taxonomy" id="1214568"/>
    <lineage>
        <taxon>Eukaryota</taxon>
        <taxon>Fungi</taxon>
        <taxon>Dikarya</taxon>
        <taxon>Ascomycota</taxon>
        <taxon>Pezizomycotina</taxon>
        <taxon>Sordariomycetes</taxon>
        <taxon>Sordariomycetidae</taxon>
        <taxon>Diaporthales</taxon>
        <taxon>Diaporthaceae</taxon>
        <taxon>Diaporthe</taxon>
    </lineage>
</organism>
<evidence type="ECO:0000313" key="2">
    <source>
        <dbReference type="Proteomes" id="UP001265746"/>
    </source>
</evidence>
<proteinExistence type="predicted"/>
<keyword evidence="2" id="KW-1185">Reference proteome</keyword>
<gene>
    <name evidence="1" type="ORF">N8I77_010944</name>
</gene>
<evidence type="ECO:0000313" key="1">
    <source>
        <dbReference type="EMBL" id="KAK2601497.1"/>
    </source>
</evidence>
<sequence>MYQALLRTHVLRTLDSLFTILLPHPEELTIKSLHEECGPIVRINPIHIPINDPTYMDDIYASGNKHKRERDPWFPHASENGFLNGSLLQTMDHDTHRMRRGALNPFFSKRAIQDLESVLVDKTNMLVRRLSQAHREVRVVNFT</sequence>
<reference evidence="1" key="1">
    <citation type="submission" date="2023-06" db="EMBL/GenBank/DDBJ databases">
        <authorList>
            <person name="Noh H."/>
        </authorList>
    </citation>
    <scope>NUCLEOTIDE SEQUENCE</scope>
    <source>
        <strain evidence="1">DUCC20226</strain>
    </source>
</reference>
<name>A0AAD9VZY0_PHOAM</name>
<dbReference type="GO" id="GO:0016705">
    <property type="term" value="F:oxidoreductase activity, acting on paired donors, with incorporation or reduction of molecular oxygen"/>
    <property type="evidence" value="ECO:0007669"/>
    <property type="project" value="InterPro"/>
</dbReference>
<protein>
    <recommendedName>
        <fullName evidence="3">Cytochrome P450</fullName>
    </recommendedName>
</protein>
<dbReference type="AlphaFoldDB" id="A0AAD9VZY0"/>
<dbReference type="Gene3D" id="1.10.630.10">
    <property type="entry name" value="Cytochrome P450"/>
    <property type="match status" value="1"/>
</dbReference>
<comment type="caution">
    <text evidence="1">The sequence shown here is derived from an EMBL/GenBank/DDBJ whole genome shotgun (WGS) entry which is preliminary data.</text>
</comment>
<dbReference type="EMBL" id="JAUJFL010000006">
    <property type="protein sequence ID" value="KAK2601497.1"/>
    <property type="molecule type" value="Genomic_DNA"/>
</dbReference>
<dbReference type="InterPro" id="IPR036396">
    <property type="entry name" value="Cyt_P450_sf"/>
</dbReference>
<dbReference type="GO" id="GO:0005506">
    <property type="term" value="F:iron ion binding"/>
    <property type="evidence" value="ECO:0007669"/>
    <property type="project" value="InterPro"/>
</dbReference>